<dbReference type="Proteomes" id="UP000002899">
    <property type="component" value="Chromosome IV"/>
</dbReference>
<evidence type="ECO:0000259" key="9">
    <source>
        <dbReference type="Pfam" id="PF08662"/>
    </source>
</evidence>
<keyword evidence="6" id="KW-0810">Translation regulation</keyword>
<feature type="domain" description="Translation initiation factor beta propellor-like" evidence="9">
    <location>
        <begin position="237"/>
        <end position="442"/>
    </location>
</feature>
<reference evidence="10 11" key="3">
    <citation type="journal article" date="2016" name="Sci. Rep.">
        <title>Genome-wide diversity and gene expression profiling of Babesia microti isolates identify polymorphic genes that mediate host-pathogen interactions.</title>
        <authorList>
            <person name="Silva J.C."/>
            <person name="Cornillot E."/>
            <person name="McCracken C."/>
            <person name="Usmani-Brown S."/>
            <person name="Dwivedi A."/>
            <person name="Ifeonu O.O."/>
            <person name="Crabtree J."/>
            <person name="Gotia H.T."/>
            <person name="Virji A.Z."/>
            <person name="Reynes C."/>
            <person name="Colinge J."/>
            <person name="Kumar V."/>
            <person name="Lawres L."/>
            <person name="Pazzi J.E."/>
            <person name="Pablo J.V."/>
            <person name="Hung C."/>
            <person name="Brancato J."/>
            <person name="Kumari P."/>
            <person name="Orvis J."/>
            <person name="Tretina K."/>
            <person name="Chibucos M."/>
            <person name="Ott S."/>
            <person name="Sadzewicz L."/>
            <person name="Sengamalay N."/>
            <person name="Shetty A.C."/>
            <person name="Su Q."/>
            <person name="Tallon L."/>
            <person name="Fraser C.M."/>
            <person name="Frutos R."/>
            <person name="Molina D.M."/>
            <person name="Krause P.J."/>
            <person name="Ben Mamoun C."/>
        </authorList>
    </citation>
    <scope>NUCLEOTIDE SEQUENCE [LARGE SCALE GENOMIC DNA]</scope>
    <source>
        <strain evidence="10 11">RI</strain>
    </source>
</reference>
<dbReference type="OrthoDB" id="378109at2759"/>
<dbReference type="GO" id="GO:0003729">
    <property type="term" value="F:mRNA binding"/>
    <property type="evidence" value="ECO:0007669"/>
    <property type="project" value="TreeGrafter"/>
</dbReference>
<evidence type="ECO:0000256" key="7">
    <source>
        <dbReference type="ARBA" id="ARBA00022917"/>
    </source>
</evidence>
<dbReference type="GO" id="GO:0000049">
    <property type="term" value="F:tRNA binding"/>
    <property type="evidence" value="ECO:0007669"/>
    <property type="project" value="TreeGrafter"/>
</dbReference>
<dbReference type="GeneID" id="24426205"/>
<sequence length="546" mass="61615">MAVSQFFIREKEGISLFSLGPPFRCIFKSPGTLCCWHKSTVAIFNTKLSVFDLSKEPRCLIREMPFLLPPRKIEWSPDGKCLVVLLPNEGRNNLILLRVSRNGGEIIWTAKHQHNKAGSVLIFLPSLATKTLTFILPKRNRMHIFTANATVVKNFSDDNNKYFREIGSINLPRFTAEKLYESHTHKSVSKIALFGASTDQLQSYIKIYVVQHLVSISGECKNNQVSALVTFNVGFTDTAEMEWNVSGDRLLIVAVYTVDSAGKNYGPVADCFLIRTDNDKDNGNVDAFGGKDGYKLNDNPVHDAKWCPTSNIFALIQGNSPSYITLHDHNGMKLYNFPNGYRNIIRWNPSGDYLLFAGFGNLAGQVTLYKLDSKAPASTLSQSIQVIYDWRDPCTVVCEWSPDAKFLLIASTFPRMKVDNWVKILTFDGELVVSMPFSQLYEALWIIDGSGPVELPTPRPKPIAQPKLPYRPRKKDSSDNTNTIDSLFEKLSLQKRATTYNLTANGHDYMQAFRKYMVTVKPLSFSNWYTRHLSTDKSVVVVNSKN</sequence>
<dbReference type="GO" id="GO:0022627">
    <property type="term" value="C:cytosolic small ribosomal subunit"/>
    <property type="evidence" value="ECO:0007669"/>
    <property type="project" value="TreeGrafter"/>
</dbReference>
<comment type="similarity">
    <text evidence="1">Belongs to the WD repeat EIF2A family.</text>
</comment>
<keyword evidence="7" id="KW-0648">Protein biosynthesis</keyword>
<dbReference type="RefSeq" id="XP_021337832.1">
    <property type="nucleotide sequence ID" value="XM_021482637.1"/>
</dbReference>
<reference evidence="10 11" key="2">
    <citation type="journal article" date="2013" name="PLoS ONE">
        <title>Whole genome mapping and re-organization of the nuclear and mitochondrial genomes of Babesia microti isolates.</title>
        <authorList>
            <person name="Cornillot E."/>
            <person name="Dassouli A."/>
            <person name="Garg A."/>
            <person name="Pachikara N."/>
            <person name="Randazzo S."/>
            <person name="Depoix D."/>
            <person name="Carcy B."/>
            <person name="Delbecq S."/>
            <person name="Frutos R."/>
            <person name="Silva J.C."/>
            <person name="Sutton R."/>
            <person name="Krause P.J."/>
            <person name="Mamoun C.B."/>
        </authorList>
    </citation>
    <scope>NUCLEOTIDE SEQUENCE [LARGE SCALE GENOMIC DNA]</scope>
    <source>
        <strain evidence="10 11">RI</strain>
    </source>
</reference>
<keyword evidence="3 10" id="KW-0396">Initiation factor</keyword>
<dbReference type="KEGG" id="bmic:BmR1_04g07821"/>
<keyword evidence="4" id="KW-0853">WD repeat</keyword>
<dbReference type="VEuPathDB" id="PiroplasmaDB:BmR1_04g07821"/>
<evidence type="ECO:0000256" key="3">
    <source>
        <dbReference type="ARBA" id="ARBA00022540"/>
    </source>
</evidence>
<evidence type="ECO:0000256" key="1">
    <source>
        <dbReference type="ARBA" id="ARBA00009573"/>
    </source>
</evidence>
<evidence type="ECO:0000256" key="2">
    <source>
        <dbReference type="ARBA" id="ARBA00013819"/>
    </source>
</evidence>
<organism evidence="10 11">
    <name type="scientific">Babesia microti (strain RI)</name>
    <dbReference type="NCBI Taxonomy" id="1133968"/>
    <lineage>
        <taxon>Eukaryota</taxon>
        <taxon>Sar</taxon>
        <taxon>Alveolata</taxon>
        <taxon>Apicomplexa</taxon>
        <taxon>Aconoidasida</taxon>
        <taxon>Piroplasmida</taxon>
        <taxon>Babesiidae</taxon>
        <taxon>Babesia</taxon>
    </lineage>
</organism>
<dbReference type="PANTHER" id="PTHR13227">
    <property type="entry name" value="EUKARYOTIC TRANSLATION INITIATION FACTOR 2A"/>
    <property type="match status" value="1"/>
</dbReference>
<evidence type="ECO:0000313" key="10">
    <source>
        <dbReference type="EMBL" id="SIO73770.1"/>
    </source>
</evidence>
<accession>A0A1N6LY12</accession>
<dbReference type="Gene3D" id="2.130.10.10">
    <property type="entry name" value="YVTN repeat-like/Quinoprotein amine dehydrogenase"/>
    <property type="match status" value="1"/>
</dbReference>
<dbReference type="SUPFAM" id="SSF75011">
    <property type="entry name" value="3-carboxy-cis,cis-mucoante lactonizing enzyme"/>
    <property type="match status" value="1"/>
</dbReference>
<reference evidence="10 11" key="1">
    <citation type="journal article" date="2012" name="Nucleic Acids Res.">
        <title>Sequencing of the smallest Apicomplexan genome from the human pathogen Babesia microti.</title>
        <authorList>
            <person name="Cornillot E."/>
            <person name="Hadj-Kaddour K."/>
            <person name="Dassouli A."/>
            <person name="Noel B."/>
            <person name="Ranwez V."/>
            <person name="Vacherie B."/>
            <person name="Augagneur Y."/>
            <person name="Bres V."/>
            <person name="Duclos A."/>
            <person name="Randazzo S."/>
            <person name="Carcy B."/>
            <person name="Debierre-Grockiego F."/>
            <person name="Delbecq S."/>
            <person name="Moubri-Menage K."/>
            <person name="Shams-Eldin H."/>
            <person name="Usmani-Brown S."/>
            <person name="Bringaud F."/>
            <person name="Wincker P."/>
            <person name="Vivares C.P."/>
            <person name="Schwarz R.T."/>
            <person name="Schetters T.P."/>
            <person name="Krause P.J."/>
            <person name="Gorenflot A."/>
            <person name="Berry V."/>
            <person name="Barbe V."/>
            <person name="Ben Mamoun C."/>
        </authorList>
    </citation>
    <scope>NUCLEOTIDE SEQUENCE [LARGE SCALE GENOMIC DNA]</scope>
    <source>
        <strain evidence="10 11">RI</strain>
    </source>
</reference>
<feature type="region of interest" description="Disordered" evidence="8">
    <location>
        <begin position="456"/>
        <end position="481"/>
    </location>
</feature>
<dbReference type="InterPro" id="IPR011387">
    <property type="entry name" value="TIF2A"/>
</dbReference>
<proteinExistence type="inferred from homology"/>
<evidence type="ECO:0000256" key="5">
    <source>
        <dbReference type="ARBA" id="ARBA00022737"/>
    </source>
</evidence>
<gene>
    <name evidence="10" type="ORF">BmR1_04g07821</name>
</gene>
<keyword evidence="5" id="KW-0677">Repeat</keyword>
<keyword evidence="11" id="KW-1185">Reference proteome</keyword>
<dbReference type="GO" id="GO:0006417">
    <property type="term" value="P:regulation of translation"/>
    <property type="evidence" value="ECO:0007669"/>
    <property type="project" value="UniProtKB-KW"/>
</dbReference>
<dbReference type="SUPFAM" id="SSF82171">
    <property type="entry name" value="DPP6 N-terminal domain-like"/>
    <property type="match status" value="1"/>
</dbReference>
<dbReference type="AlphaFoldDB" id="A0A1N6LY12"/>
<dbReference type="GO" id="GO:0043022">
    <property type="term" value="F:ribosome binding"/>
    <property type="evidence" value="ECO:0007669"/>
    <property type="project" value="TreeGrafter"/>
</dbReference>
<evidence type="ECO:0000313" key="11">
    <source>
        <dbReference type="Proteomes" id="UP000002899"/>
    </source>
</evidence>
<dbReference type="InterPro" id="IPR013979">
    <property type="entry name" value="TIF_beta_prop-like"/>
</dbReference>
<dbReference type="InterPro" id="IPR015943">
    <property type="entry name" value="WD40/YVTN_repeat-like_dom_sf"/>
</dbReference>
<protein>
    <recommendedName>
        <fullName evidence="2">Eukaryotic translation initiation factor 2A</fullName>
    </recommendedName>
</protein>
<dbReference type="EMBL" id="LN871599">
    <property type="protein sequence ID" value="SIO73770.1"/>
    <property type="molecule type" value="Genomic_DNA"/>
</dbReference>
<evidence type="ECO:0000256" key="6">
    <source>
        <dbReference type="ARBA" id="ARBA00022845"/>
    </source>
</evidence>
<dbReference type="PANTHER" id="PTHR13227:SF0">
    <property type="entry name" value="EUKARYOTIC TRANSLATION INITIATION FACTOR 2A"/>
    <property type="match status" value="1"/>
</dbReference>
<evidence type="ECO:0000256" key="8">
    <source>
        <dbReference type="SAM" id="MobiDB-lite"/>
    </source>
</evidence>
<dbReference type="GO" id="GO:0003743">
    <property type="term" value="F:translation initiation factor activity"/>
    <property type="evidence" value="ECO:0007669"/>
    <property type="project" value="UniProtKB-KW"/>
</dbReference>
<dbReference type="Pfam" id="PF08662">
    <property type="entry name" value="eIF2A"/>
    <property type="match status" value="1"/>
</dbReference>
<name>A0A1N6LY12_BABMR</name>
<evidence type="ECO:0000256" key="4">
    <source>
        <dbReference type="ARBA" id="ARBA00022574"/>
    </source>
</evidence>